<evidence type="ECO:0000256" key="2">
    <source>
        <dbReference type="SAM" id="MobiDB-lite"/>
    </source>
</evidence>
<dbReference type="InterPro" id="IPR011990">
    <property type="entry name" value="TPR-like_helical_dom_sf"/>
</dbReference>
<comment type="caution">
    <text evidence="5">The sequence shown here is derived from an EMBL/GenBank/DDBJ whole genome shotgun (WGS) entry which is preliminary data.</text>
</comment>
<accession>A0A520MBQ6</accession>
<evidence type="ECO:0000256" key="3">
    <source>
        <dbReference type="SAM" id="SignalP"/>
    </source>
</evidence>
<protein>
    <submittedName>
        <fullName evidence="5">Tetratricopeptide repeat protein</fullName>
    </submittedName>
</protein>
<evidence type="ECO:0000313" key="6">
    <source>
        <dbReference type="Proteomes" id="UP000315889"/>
    </source>
</evidence>
<dbReference type="Gene3D" id="1.20.5.110">
    <property type="match status" value="1"/>
</dbReference>
<dbReference type="Gene3D" id="1.25.40.10">
    <property type="entry name" value="Tetratricopeptide repeat domain"/>
    <property type="match status" value="1"/>
</dbReference>
<feature type="signal peptide" evidence="3">
    <location>
        <begin position="1"/>
        <end position="21"/>
    </location>
</feature>
<gene>
    <name evidence="5" type="ORF">EVB03_09550</name>
</gene>
<feature type="domain" description="YbgF trimerisation" evidence="4">
    <location>
        <begin position="60"/>
        <end position="103"/>
    </location>
</feature>
<dbReference type="EMBL" id="SHBP01000025">
    <property type="protein sequence ID" value="RZO18654.1"/>
    <property type="molecule type" value="Genomic_DNA"/>
</dbReference>
<feature type="region of interest" description="Disordered" evidence="2">
    <location>
        <begin position="106"/>
        <end position="138"/>
    </location>
</feature>
<dbReference type="Proteomes" id="UP000315889">
    <property type="component" value="Unassembled WGS sequence"/>
</dbReference>
<keyword evidence="3" id="KW-0732">Signal</keyword>
<name>A0A520MBQ6_9GAMM</name>
<dbReference type="Pfam" id="PF13181">
    <property type="entry name" value="TPR_8"/>
    <property type="match status" value="1"/>
</dbReference>
<keyword evidence="1" id="KW-0175">Coiled coil</keyword>
<evidence type="ECO:0000256" key="1">
    <source>
        <dbReference type="SAM" id="Coils"/>
    </source>
</evidence>
<dbReference type="Pfam" id="PF13432">
    <property type="entry name" value="TPR_16"/>
    <property type="match status" value="1"/>
</dbReference>
<organism evidence="5 6">
    <name type="scientific">SAR92 clade bacterium</name>
    <dbReference type="NCBI Taxonomy" id="2315479"/>
    <lineage>
        <taxon>Bacteria</taxon>
        <taxon>Pseudomonadati</taxon>
        <taxon>Pseudomonadota</taxon>
        <taxon>Gammaproteobacteria</taxon>
        <taxon>Cellvibrionales</taxon>
        <taxon>Porticoccaceae</taxon>
        <taxon>SAR92 clade</taxon>
    </lineage>
</organism>
<dbReference type="Pfam" id="PF16331">
    <property type="entry name" value="TolA_bind_tri"/>
    <property type="match status" value="1"/>
</dbReference>
<dbReference type="AlphaFoldDB" id="A0A520MBQ6"/>
<dbReference type="InterPro" id="IPR032519">
    <property type="entry name" value="YbgF_tri"/>
</dbReference>
<reference evidence="5 6" key="1">
    <citation type="submission" date="2019-02" db="EMBL/GenBank/DDBJ databases">
        <title>Prokaryotic population dynamics and viral predation in marine succession experiment using metagenomics: the confinement effect.</title>
        <authorList>
            <person name="Haro-Moreno J.M."/>
            <person name="Rodriguez-Valera F."/>
            <person name="Lopez-Perez M."/>
        </authorList>
    </citation>
    <scope>NUCLEOTIDE SEQUENCE [LARGE SCALE GENOMIC DNA]</scope>
    <source>
        <strain evidence="5">MED-G170</strain>
    </source>
</reference>
<evidence type="ECO:0000259" key="4">
    <source>
        <dbReference type="Pfam" id="PF16331"/>
    </source>
</evidence>
<feature type="compositionally biased region" description="Low complexity" evidence="2">
    <location>
        <begin position="127"/>
        <end position="138"/>
    </location>
</feature>
<feature type="coiled-coil region" evidence="1">
    <location>
        <begin position="60"/>
        <end position="87"/>
    </location>
</feature>
<feature type="chain" id="PRO_5022134787" evidence="3">
    <location>
        <begin position="22"/>
        <end position="276"/>
    </location>
</feature>
<dbReference type="SUPFAM" id="SSF48452">
    <property type="entry name" value="TPR-like"/>
    <property type="match status" value="1"/>
</dbReference>
<proteinExistence type="predicted"/>
<feature type="compositionally biased region" description="Polar residues" evidence="2">
    <location>
        <begin position="116"/>
        <end position="126"/>
    </location>
</feature>
<sequence>MIKFNKGLCILAFSIPMIAVSQDLTPVVDAEASTFPVDDVIDRPVMSAAAKRASDRFDIMQDLREEVRMLRGMVEELSYELQQVKQRQLDDYLDIDRRLGILNGDLPAGNVVPDSSPEQSLNSPTGEESSSVVPQESSDFAVSDTLKLDDYEAAVKQDYEAASNKLLKDRDIEAAIMSLNTHLEKYPNSPFTANAHYWLGEIYLLQGETELARQAFTTITEEHKNHPKVMDSRFKLGKIYFQLGELGRAKSLLETAAKSSGGVASKARSFLDTNFQ</sequence>
<evidence type="ECO:0000313" key="5">
    <source>
        <dbReference type="EMBL" id="RZO18654.1"/>
    </source>
</evidence>
<dbReference type="GO" id="GO:0070206">
    <property type="term" value="P:protein trimerization"/>
    <property type="evidence" value="ECO:0007669"/>
    <property type="project" value="InterPro"/>
</dbReference>
<dbReference type="InterPro" id="IPR019734">
    <property type="entry name" value="TPR_rpt"/>
</dbReference>